<evidence type="ECO:0000313" key="2">
    <source>
        <dbReference type="EMBL" id="KAH3819020.1"/>
    </source>
</evidence>
<keyword evidence="1" id="KW-0472">Membrane</keyword>
<dbReference type="EMBL" id="JAIWYP010000005">
    <property type="protein sequence ID" value="KAH3819020.1"/>
    <property type="molecule type" value="Genomic_DNA"/>
</dbReference>
<evidence type="ECO:0000313" key="3">
    <source>
        <dbReference type="Proteomes" id="UP000828390"/>
    </source>
</evidence>
<reference evidence="2" key="1">
    <citation type="journal article" date="2019" name="bioRxiv">
        <title>The Genome of the Zebra Mussel, Dreissena polymorpha: A Resource for Invasive Species Research.</title>
        <authorList>
            <person name="McCartney M.A."/>
            <person name="Auch B."/>
            <person name="Kono T."/>
            <person name="Mallez S."/>
            <person name="Zhang Y."/>
            <person name="Obille A."/>
            <person name="Becker A."/>
            <person name="Abrahante J.E."/>
            <person name="Garbe J."/>
            <person name="Badalamenti J.P."/>
            <person name="Herman A."/>
            <person name="Mangelson H."/>
            <person name="Liachko I."/>
            <person name="Sullivan S."/>
            <person name="Sone E.D."/>
            <person name="Koren S."/>
            <person name="Silverstein K.A.T."/>
            <person name="Beckman K.B."/>
            <person name="Gohl D.M."/>
        </authorList>
    </citation>
    <scope>NUCLEOTIDE SEQUENCE</scope>
    <source>
        <strain evidence="2">Duluth1</strain>
        <tissue evidence="2">Whole animal</tissue>
    </source>
</reference>
<keyword evidence="3" id="KW-1185">Reference proteome</keyword>
<proteinExistence type="predicted"/>
<accession>A0A9D4JNU5</accession>
<keyword evidence="1" id="KW-0812">Transmembrane</keyword>
<sequence length="86" mass="9709">MVHVYITYSFTYTHVVCSTISSGLDAVAAVILEDFVRPMRCKAITPARATFLSKVFGTRASRKTNRSCFYQYVVRGDDHGQYDKCS</sequence>
<gene>
    <name evidence="2" type="ORF">DPMN_120750</name>
</gene>
<feature type="transmembrane region" description="Helical" evidence="1">
    <location>
        <begin position="12"/>
        <end position="32"/>
    </location>
</feature>
<dbReference type="Proteomes" id="UP000828390">
    <property type="component" value="Unassembled WGS sequence"/>
</dbReference>
<dbReference type="AlphaFoldDB" id="A0A9D4JNU5"/>
<organism evidence="2 3">
    <name type="scientific">Dreissena polymorpha</name>
    <name type="common">Zebra mussel</name>
    <name type="synonym">Mytilus polymorpha</name>
    <dbReference type="NCBI Taxonomy" id="45954"/>
    <lineage>
        <taxon>Eukaryota</taxon>
        <taxon>Metazoa</taxon>
        <taxon>Spiralia</taxon>
        <taxon>Lophotrochozoa</taxon>
        <taxon>Mollusca</taxon>
        <taxon>Bivalvia</taxon>
        <taxon>Autobranchia</taxon>
        <taxon>Heteroconchia</taxon>
        <taxon>Euheterodonta</taxon>
        <taxon>Imparidentia</taxon>
        <taxon>Neoheterodontei</taxon>
        <taxon>Myida</taxon>
        <taxon>Dreissenoidea</taxon>
        <taxon>Dreissenidae</taxon>
        <taxon>Dreissena</taxon>
    </lineage>
</organism>
<protein>
    <submittedName>
        <fullName evidence="2">Uncharacterized protein</fullName>
    </submittedName>
</protein>
<comment type="caution">
    <text evidence="2">The sequence shown here is derived from an EMBL/GenBank/DDBJ whole genome shotgun (WGS) entry which is preliminary data.</text>
</comment>
<keyword evidence="1" id="KW-1133">Transmembrane helix</keyword>
<name>A0A9D4JNU5_DREPO</name>
<evidence type="ECO:0000256" key="1">
    <source>
        <dbReference type="SAM" id="Phobius"/>
    </source>
</evidence>
<reference evidence="2" key="2">
    <citation type="submission" date="2020-11" db="EMBL/GenBank/DDBJ databases">
        <authorList>
            <person name="McCartney M.A."/>
            <person name="Auch B."/>
            <person name="Kono T."/>
            <person name="Mallez S."/>
            <person name="Becker A."/>
            <person name="Gohl D.M."/>
            <person name="Silverstein K.A.T."/>
            <person name="Koren S."/>
            <person name="Bechman K.B."/>
            <person name="Herman A."/>
            <person name="Abrahante J.E."/>
            <person name="Garbe J."/>
        </authorList>
    </citation>
    <scope>NUCLEOTIDE SEQUENCE</scope>
    <source>
        <strain evidence="2">Duluth1</strain>
        <tissue evidence="2">Whole animal</tissue>
    </source>
</reference>